<dbReference type="Pfam" id="PF13420">
    <property type="entry name" value="Acetyltransf_4"/>
    <property type="match status" value="1"/>
</dbReference>
<dbReference type="PROSITE" id="PS51186">
    <property type="entry name" value="GNAT"/>
    <property type="match status" value="1"/>
</dbReference>
<feature type="domain" description="N-acetyltransferase" evidence="1">
    <location>
        <begin position="11"/>
        <end position="169"/>
    </location>
</feature>
<dbReference type="Proteomes" id="UP000563151">
    <property type="component" value="Unassembled WGS sequence"/>
</dbReference>
<evidence type="ECO:0000313" key="3">
    <source>
        <dbReference type="Proteomes" id="UP000563151"/>
    </source>
</evidence>
<organism evidence="2 3">
    <name type="scientific">Clostridium tetanomorphum</name>
    <dbReference type="NCBI Taxonomy" id="1553"/>
    <lineage>
        <taxon>Bacteria</taxon>
        <taxon>Bacillati</taxon>
        <taxon>Bacillota</taxon>
        <taxon>Clostridia</taxon>
        <taxon>Eubacteriales</taxon>
        <taxon>Clostridiaceae</taxon>
        <taxon>Clostridium</taxon>
    </lineage>
</organism>
<protein>
    <submittedName>
        <fullName evidence="2">GNAT family N-acetyltransferase</fullName>
    </submittedName>
</protein>
<dbReference type="GO" id="GO:0016747">
    <property type="term" value="F:acyltransferase activity, transferring groups other than amino-acyl groups"/>
    <property type="evidence" value="ECO:0007669"/>
    <property type="project" value="InterPro"/>
</dbReference>
<dbReference type="EMBL" id="JAAZWO010000005">
    <property type="protein sequence ID" value="MBC2397307.1"/>
    <property type="molecule type" value="Genomic_DNA"/>
</dbReference>
<dbReference type="InterPro" id="IPR000182">
    <property type="entry name" value="GNAT_dom"/>
</dbReference>
<dbReference type="SUPFAM" id="SSF55729">
    <property type="entry name" value="Acyl-CoA N-acyltransferases (Nat)"/>
    <property type="match status" value="1"/>
</dbReference>
<dbReference type="RefSeq" id="WP_035144334.1">
    <property type="nucleotide sequence ID" value="NZ_JAAZWO010000005.1"/>
</dbReference>
<evidence type="ECO:0000313" key="2">
    <source>
        <dbReference type="EMBL" id="MBC2397307.1"/>
    </source>
</evidence>
<dbReference type="AlphaFoldDB" id="A0A923E6B5"/>
<accession>A0A923E6B5</accession>
<proteinExistence type="predicted"/>
<evidence type="ECO:0000259" key="1">
    <source>
        <dbReference type="PROSITE" id="PS51186"/>
    </source>
</evidence>
<dbReference type="CDD" id="cd04301">
    <property type="entry name" value="NAT_SF"/>
    <property type="match status" value="1"/>
</dbReference>
<dbReference type="Gene3D" id="3.40.630.30">
    <property type="match status" value="1"/>
</dbReference>
<keyword evidence="3" id="KW-1185">Reference proteome</keyword>
<dbReference type="InterPro" id="IPR016181">
    <property type="entry name" value="Acyl_CoA_acyltransferase"/>
</dbReference>
<gene>
    <name evidence="2" type="ORF">HGG79_05890</name>
</gene>
<name>A0A923E6B5_CLOTT</name>
<reference evidence="2 3" key="1">
    <citation type="submission" date="2020-04" db="EMBL/GenBank/DDBJ databases">
        <title>Genomic insights into acetone-butanol-ethanol (ABE) fermentation by sequencing solventogenic clostridia strains.</title>
        <authorList>
            <person name="Brown S."/>
        </authorList>
    </citation>
    <scope>NUCLEOTIDE SEQUENCE [LARGE SCALE GENOMIC DNA]</scope>
    <source>
        <strain evidence="2 3">DJ011</strain>
    </source>
</reference>
<comment type="caution">
    <text evidence="2">The sequence shown here is derived from an EMBL/GenBank/DDBJ whole genome shotgun (WGS) entry which is preliminary data.</text>
</comment>
<sequence length="175" mass="21063">MLDVSIDFEDINIMNVEKEDISFMQEWINYQSSYMEQNIVNPMKFDELYERFLEYYISESEFFLKIIKNNELIGVIKGRLEFKTVIEVWVGCFLIDKDMRYKGIGSKILKEFIDYLIKEYNVKKFFATVMAKSHDTIKFWKKNNYEILRISKNYYNIDGEESDMIILKRVGGFYG</sequence>